<feature type="region of interest" description="Disordered" evidence="1">
    <location>
        <begin position="50"/>
        <end position="78"/>
    </location>
</feature>
<dbReference type="EMBL" id="REGN01011418">
    <property type="protein sequence ID" value="RMZ97441.1"/>
    <property type="molecule type" value="Genomic_DNA"/>
</dbReference>
<protein>
    <submittedName>
        <fullName evidence="2">Uncharacterized protein</fullName>
    </submittedName>
</protein>
<sequence length="78" mass="8940">MDYNSPINSCSDLTNAPRILFEYTTFSKFQFVSKRLFDFISRKNKYKKSTKLKKNVRNSRSSLATRSSNASLNSSSAD</sequence>
<dbReference type="Proteomes" id="UP000276133">
    <property type="component" value="Unassembled WGS sequence"/>
</dbReference>
<reference evidence="2 3" key="1">
    <citation type="journal article" date="2018" name="Sci. Rep.">
        <title>Genomic signatures of local adaptation to the degree of environmental predictability in rotifers.</title>
        <authorList>
            <person name="Franch-Gras L."/>
            <person name="Hahn C."/>
            <person name="Garcia-Roger E.M."/>
            <person name="Carmona M.J."/>
            <person name="Serra M."/>
            <person name="Gomez A."/>
        </authorList>
    </citation>
    <scope>NUCLEOTIDE SEQUENCE [LARGE SCALE GENOMIC DNA]</scope>
    <source>
        <strain evidence="2">HYR1</strain>
    </source>
</reference>
<evidence type="ECO:0000313" key="2">
    <source>
        <dbReference type="EMBL" id="RMZ97441.1"/>
    </source>
</evidence>
<gene>
    <name evidence="2" type="ORF">BpHYR1_000160</name>
</gene>
<proteinExistence type="predicted"/>
<feature type="compositionally biased region" description="Low complexity" evidence="1">
    <location>
        <begin position="58"/>
        <end position="78"/>
    </location>
</feature>
<organism evidence="2 3">
    <name type="scientific">Brachionus plicatilis</name>
    <name type="common">Marine rotifer</name>
    <name type="synonym">Brachionus muelleri</name>
    <dbReference type="NCBI Taxonomy" id="10195"/>
    <lineage>
        <taxon>Eukaryota</taxon>
        <taxon>Metazoa</taxon>
        <taxon>Spiralia</taxon>
        <taxon>Gnathifera</taxon>
        <taxon>Rotifera</taxon>
        <taxon>Eurotatoria</taxon>
        <taxon>Monogononta</taxon>
        <taxon>Pseudotrocha</taxon>
        <taxon>Ploima</taxon>
        <taxon>Brachionidae</taxon>
        <taxon>Brachionus</taxon>
    </lineage>
</organism>
<evidence type="ECO:0000256" key="1">
    <source>
        <dbReference type="SAM" id="MobiDB-lite"/>
    </source>
</evidence>
<accession>A0A3M7PEB5</accession>
<comment type="caution">
    <text evidence="2">The sequence shown here is derived from an EMBL/GenBank/DDBJ whole genome shotgun (WGS) entry which is preliminary data.</text>
</comment>
<evidence type="ECO:0000313" key="3">
    <source>
        <dbReference type="Proteomes" id="UP000276133"/>
    </source>
</evidence>
<name>A0A3M7PEB5_BRAPC</name>
<keyword evidence="3" id="KW-1185">Reference proteome</keyword>
<dbReference type="AlphaFoldDB" id="A0A3M7PEB5"/>